<keyword evidence="5" id="KW-0479">Metal-binding</keyword>
<dbReference type="InterPro" id="IPR043519">
    <property type="entry name" value="NT_sf"/>
</dbReference>
<keyword evidence="14" id="KW-1185">Reference proteome</keyword>
<dbReference type="Pfam" id="PF13735">
    <property type="entry name" value="tRNA_NucTran2_2"/>
    <property type="match status" value="1"/>
</dbReference>
<evidence type="ECO:0000259" key="10">
    <source>
        <dbReference type="Pfam" id="PF01743"/>
    </source>
</evidence>
<evidence type="ECO:0000313" key="14">
    <source>
        <dbReference type="Proteomes" id="UP000092884"/>
    </source>
</evidence>
<dbReference type="RefSeq" id="WP_066341162.1">
    <property type="nucleotide sequence ID" value="NZ_CP016503.1"/>
</dbReference>
<protein>
    <recommendedName>
        <fullName evidence="15">CCA tRNA nucleotidyltransferase</fullName>
    </recommendedName>
</protein>
<evidence type="ECO:0008006" key="15">
    <source>
        <dbReference type="Google" id="ProtNLM"/>
    </source>
</evidence>
<dbReference type="GO" id="GO:0046872">
    <property type="term" value="F:metal ion binding"/>
    <property type="evidence" value="ECO:0007669"/>
    <property type="project" value="UniProtKB-KW"/>
</dbReference>
<dbReference type="AlphaFoldDB" id="A0A1B1U6K2"/>
<dbReference type="Pfam" id="PF01743">
    <property type="entry name" value="PolyA_pol"/>
    <property type="match status" value="1"/>
</dbReference>
<dbReference type="GO" id="GO:0000166">
    <property type="term" value="F:nucleotide binding"/>
    <property type="evidence" value="ECO:0007669"/>
    <property type="project" value="UniProtKB-KW"/>
</dbReference>
<evidence type="ECO:0000256" key="2">
    <source>
        <dbReference type="ARBA" id="ARBA00022679"/>
    </source>
</evidence>
<dbReference type="Gene3D" id="3.30.460.10">
    <property type="entry name" value="Beta Polymerase, domain 2"/>
    <property type="match status" value="1"/>
</dbReference>
<name>A0A1B1U6K2_9HELI</name>
<keyword evidence="4" id="KW-0548">Nucleotidyltransferase</keyword>
<feature type="domain" description="tRNA nucleotidyltransferase/poly(A) polymerase RNA and SrmB- binding" evidence="11">
    <location>
        <begin position="168"/>
        <end position="213"/>
    </location>
</feature>
<dbReference type="SUPFAM" id="SSF81891">
    <property type="entry name" value="Poly A polymerase C-terminal region-like"/>
    <property type="match status" value="1"/>
</dbReference>
<dbReference type="KEGG" id="het:BBW65_06285"/>
<evidence type="ECO:0000256" key="7">
    <source>
        <dbReference type="ARBA" id="ARBA00022842"/>
    </source>
</evidence>
<feature type="domain" description="Poly A polymerase head" evidence="10">
    <location>
        <begin position="23"/>
        <end position="141"/>
    </location>
</feature>
<dbReference type="CDD" id="cd05398">
    <property type="entry name" value="NT_ClassII-CCAase"/>
    <property type="match status" value="1"/>
</dbReference>
<dbReference type="InterPro" id="IPR050264">
    <property type="entry name" value="Bact_CCA-adding_enz_type3_sf"/>
</dbReference>
<dbReference type="PANTHER" id="PTHR46173">
    <property type="entry name" value="CCA TRNA NUCLEOTIDYLTRANSFERASE 1, MITOCHONDRIAL"/>
    <property type="match status" value="1"/>
</dbReference>
<evidence type="ECO:0000256" key="5">
    <source>
        <dbReference type="ARBA" id="ARBA00022723"/>
    </source>
</evidence>
<dbReference type="SUPFAM" id="SSF81301">
    <property type="entry name" value="Nucleotidyltransferase"/>
    <property type="match status" value="1"/>
</dbReference>
<evidence type="ECO:0000256" key="3">
    <source>
        <dbReference type="ARBA" id="ARBA00022694"/>
    </source>
</evidence>
<dbReference type="Gene3D" id="1.10.3090.10">
    <property type="entry name" value="cca-adding enzyme, domain 2"/>
    <property type="match status" value="1"/>
</dbReference>
<dbReference type="InterPro" id="IPR032810">
    <property type="entry name" value="CCA-adding_enz_C"/>
</dbReference>
<dbReference type="OrthoDB" id="9805698at2"/>
<comment type="cofactor">
    <cofactor evidence="1">
        <name>Mg(2+)</name>
        <dbReference type="ChEBI" id="CHEBI:18420"/>
    </cofactor>
</comment>
<keyword evidence="3" id="KW-0819">tRNA processing</keyword>
<evidence type="ECO:0000256" key="4">
    <source>
        <dbReference type="ARBA" id="ARBA00022695"/>
    </source>
</evidence>
<gene>
    <name evidence="13" type="ORF">BBW65_06285</name>
</gene>
<dbReference type="InterPro" id="IPR032828">
    <property type="entry name" value="PolyA_RNA-bd"/>
</dbReference>
<proteinExistence type="inferred from homology"/>
<keyword evidence="8 9" id="KW-0694">RNA-binding</keyword>
<reference evidence="14" key="1">
    <citation type="submission" date="2016-07" db="EMBL/GenBank/DDBJ databases">
        <authorList>
            <person name="Florea S."/>
            <person name="Webb J.S."/>
            <person name="Jaromczyk J."/>
            <person name="Schardl C.L."/>
        </authorList>
    </citation>
    <scope>NUCLEOTIDE SEQUENCE [LARGE SCALE GENOMIC DNA]</scope>
    <source>
        <strain evidence="14">MIT 01-6242</strain>
    </source>
</reference>
<dbReference type="Pfam" id="PF12627">
    <property type="entry name" value="PolyA_pol_RNAbd"/>
    <property type="match status" value="1"/>
</dbReference>
<dbReference type="STRING" id="222136.BBW65_06285"/>
<feature type="domain" description="CCA-adding enzyme C-terminal" evidence="12">
    <location>
        <begin position="239"/>
        <end position="374"/>
    </location>
</feature>
<dbReference type="NCBIfam" id="NF009814">
    <property type="entry name" value="PRK13299.1"/>
    <property type="match status" value="1"/>
</dbReference>
<comment type="similarity">
    <text evidence="9">Belongs to the tRNA nucleotidyltransferase/poly(A) polymerase family.</text>
</comment>
<evidence type="ECO:0000256" key="1">
    <source>
        <dbReference type="ARBA" id="ARBA00001946"/>
    </source>
</evidence>
<evidence type="ECO:0000256" key="9">
    <source>
        <dbReference type="RuleBase" id="RU003953"/>
    </source>
</evidence>
<dbReference type="Gene3D" id="1.10.246.80">
    <property type="match status" value="1"/>
</dbReference>
<organism evidence="13 14">
    <name type="scientific">Helicobacter enhydrae</name>
    <dbReference type="NCBI Taxonomy" id="222136"/>
    <lineage>
        <taxon>Bacteria</taxon>
        <taxon>Pseudomonadati</taxon>
        <taxon>Campylobacterota</taxon>
        <taxon>Epsilonproteobacteria</taxon>
        <taxon>Campylobacterales</taxon>
        <taxon>Helicobacteraceae</taxon>
        <taxon>Helicobacter</taxon>
    </lineage>
</organism>
<keyword evidence="6" id="KW-0547">Nucleotide-binding</keyword>
<dbReference type="GO" id="GO:0016779">
    <property type="term" value="F:nucleotidyltransferase activity"/>
    <property type="evidence" value="ECO:0007669"/>
    <property type="project" value="UniProtKB-KW"/>
</dbReference>
<evidence type="ECO:0000259" key="11">
    <source>
        <dbReference type="Pfam" id="PF12627"/>
    </source>
</evidence>
<dbReference type="Proteomes" id="UP000092884">
    <property type="component" value="Chromosome"/>
</dbReference>
<dbReference type="InterPro" id="IPR002646">
    <property type="entry name" value="PolA_pol_head_dom"/>
</dbReference>
<dbReference type="PANTHER" id="PTHR46173:SF1">
    <property type="entry name" value="CCA TRNA NUCLEOTIDYLTRANSFERASE 1, MITOCHONDRIAL"/>
    <property type="match status" value="1"/>
</dbReference>
<dbReference type="GO" id="GO:0000049">
    <property type="term" value="F:tRNA binding"/>
    <property type="evidence" value="ECO:0007669"/>
    <property type="project" value="TreeGrafter"/>
</dbReference>
<evidence type="ECO:0000256" key="6">
    <source>
        <dbReference type="ARBA" id="ARBA00022741"/>
    </source>
</evidence>
<evidence type="ECO:0000256" key="8">
    <source>
        <dbReference type="ARBA" id="ARBA00022884"/>
    </source>
</evidence>
<evidence type="ECO:0000259" key="12">
    <source>
        <dbReference type="Pfam" id="PF13735"/>
    </source>
</evidence>
<dbReference type="GO" id="GO:0008033">
    <property type="term" value="P:tRNA processing"/>
    <property type="evidence" value="ECO:0007669"/>
    <property type="project" value="UniProtKB-KW"/>
</dbReference>
<evidence type="ECO:0000313" key="13">
    <source>
        <dbReference type="EMBL" id="ANV98427.1"/>
    </source>
</evidence>
<sequence>MIDLPVFIVEILDKLQAHGFTSYIVGGSIRDLLLGKTPKDWDLCTPASPTQIKAIFPHHFTLGERYGTIGVKSQDTIVQITTFRIETKYHDYRHPQVHFTHSLQEDLKRRDFTINAIAFNPQEGIIDPYGGVQDLNAKILRCVGNPQERFQEDALRILRLMRFQSTLNFQADPPTLQQALQASHLLSKIAKERIREELLQSLMGDYFVNTFCAYKPIYQQVLPQLKKAKKCHFKNPALLLAFLLEQETDVQALVQLKFDKKTIQRTQTLLRYKHLEIQDDPKKLKMLLKDIGYDCVLALFELQKALGKNIKKQYQRLQSIMIHNECFMLKDLQVNGNDLRMIQAPTKEIGNILETLLDEVIEEKIPNQKDMLLSRAQELF</sequence>
<keyword evidence="2 9" id="KW-0808">Transferase</keyword>
<keyword evidence="7" id="KW-0460">Magnesium</keyword>
<dbReference type="EMBL" id="CP016503">
    <property type="protein sequence ID" value="ANV98427.1"/>
    <property type="molecule type" value="Genomic_DNA"/>
</dbReference>
<accession>A0A1B1U6K2</accession>